<feature type="compositionally biased region" description="Basic and acidic residues" evidence="8">
    <location>
        <begin position="400"/>
        <end position="422"/>
    </location>
</feature>
<evidence type="ECO:0000256" key="8">
    <source>
        <dbReference type="SAM" id="MobiDB-lite"/>
    </source>
</evidence>
<feature type="region of interest" description="Disordered" evidence="8">
    <location>
        <begin position="399"/>
        <end position="422"/>
    </location>
</feature>
<evidence type="ECO:0000256" key="1">
    <source>
        <dbReference type="ARBA" id="ARBA00004374"/>
    </source>
</evidence>
<evidence type="ECO:0000256" key="3">
    <source>
        <dbReference type="ARBA" id="ARBA00022452"/>
    </source>
</evidence>
<comment type="subcellular location">
    <subcellularLocation>
        <location evidence="1">Mitochondrion outer membrane</location>
        <topology evidence="1">Multi-pass membrane protein</topology>
    </subcellularLocation>
    <subcellularLocation>
        <location evidence="7">Plastid</location>
        <location evidence="7">Chloroplast outer membrane</location>
    </subcellularLocation>
</comment>
<dbReference type="InterPro" id="IPR010827">
    <property type="entry name" value="BamA/TamA_POTRA"/>
</dbReference>
<accession>A0A0D6R8B6</accession>
<dbReference type="Gene3D" id="2.40.160.50">
    <property type="entry name" value="membrane protein fhac: a member of the omp85/tpsb transporter family"/>
    <property type="match status" value="1"/>
</dbReference>
<dbReference type="InterPro" id="IPR000184">
    <property type="entry name" value="Bac_surfAg_D15"/>
</dbReference>
<dbReference type="GO" id="GO:0009707">
    <property type="term" value="C:chloroplast outer membrane"/>
    <property type="evidence" value="ECO:0007669"/>
    <property type="project" value="UniProtKB-SubCell"/>
</dbReference>
<dbReference type="PANTHER" id="PTHR12815">
    <property type="entry name" value="SORTING AND ASSEMBLY MACHINERY SAMM50 PROTEIN FAMILY MEMBER"/>
    <property type="match status" value="1"/>
</dbReference>
<dbReference type="FunFam" id="3.10.20.310:FF:000016">
    <property type="entry name" value="Outer membrane OMP85 family protein"/>
    <property type="match status" value="1"/>
</dbReference>
<dbReference type="AlphaFoldDB" id="A0A0D6R8B6"/>
<evidence type="ECO:0000256" key="5">
    <source>
        <dbReference type="ARBA" id="ARBA00022805"/>
    </source>
</evidence>
<evidence type="ECO:0000256" key="2">
    <source>
        <dbReference type="ARBA" id="ARBA00010913"/>
    </source>
</evidence>
<comment type="similarity">
    <text evidence="2">Belongs to the SAM50/omp85 family.</text>
</comment>
<reference evidence="10" key="1">
    <citation type="submission" date="2015-03" db="EMBL/GenBank/DDBJ databases">
        <title>A transcriptome of Araucaria cunninghamii, an australian fine timber species.</title>
        <authorList>
            <person name="Jing Yi C.J.Y."/>
            <person name="Yin San L.Y.S."/>
            <person name="Abdul Karim S.S."/>
            <person name="Wan Azmi N.N."/>
            <person name="Hercus R.R."/>
            <person name="Croft L.L."/>
        </authorList>
    </citation>
    <scope>NUCLEOTIDE SEQUENCE</scope>
    <source>
        <strain evidence="10">MI0301</strain>
        <tissue evidence="10">Leaf</tissue>
    </source>
</reference>
<keyword evidence="5" id="KW-0934">Plastid</keyword>
<evidence type="ECO:0000259" key="9">
    <source>
        <dbReference type="PROSITE" id="PS51779"/>
    </source>
</evidence>
<evidence type="ECO:0000256" key="7">
    <source>
        <dbReference type="ARBA" id="ARBA00024013"/>
    </source>
</evidence>
<dbReference type="PANTHER" id="PTHR12815:SF18">
    <property type="entry name" value="SORTING AND ASSEMBLY MACHINERY COMPONENT 50 HOMOLOG"/>
    <property type="match status" value="1"/>
</dbReference>
<feature type="compositionally biased region" description="Acidic residues" evidence="8">
    <location>
        <begin position="20"/>
        <end position="44"/>
    </location>
</feature>
<keyword evidence="4" id="KW-0812">Transmembrane</keyword>
<protein>
    <recommendedName>
        <fullName evidence="9">POTRA domain-containing protein</fullName>
    </recommendedName>
</protein>
<keyword evidence="6" id="KW-0472">Membrane</keyword>
<dbReference type="Gene3D" id="3.10.20.310">
    <property type="entry name" value="membrane protein fhac"/>
    <property type="match status" value="1"/>
</dbReference>
<dbReference type="Pfam" id="PF07244">
    <property type="entry name" value="POTRA"/>
    <property type="match status" value="1"/>
</dbReference>
<dbReference type="PROSITE" id="PS51779">
    <property type="entry name" value="POTRA"/>
    <property type="match status" value="1"/>
</dbReference>
<dbReference type="InterPro" id="IPR034746">
    <property type="entry name" value="POTRA"/>
</dbReference>
<dbReference type="EMBL" id="GCKF01027786">
    <property type="protein sequence ID" value="JAG98160.1"/>
    <property type="molecule type" value="Transcribed_RNA"/>
</dbReference>
<dbReference type="InterPro" id="IPR039910">
    <property type="entry name" value="D15-like"/>
</dbReference>
<keyword evidence="3" id="KW-1134">Transmembrane beta strand</keyword>
<feature type="domain" description="POTRA" evidence="9">
    <location>
        <begin position="71"/>
        <end position="149"/>
    </location>
</feature>
<name>A0A0D6R8B6_ARACU</name>
<dbReference type="Pfam" id="PF01103">
    <property type="entry name" value="Omp85"/>
    <property type="match status" value="1"/>
</dbReference>
<feature type="region of interest" description="Disordered" evidence="8">
    <location>
        <begin position="1"/>
        <end position="57"/>
    </location>
</feature>
<evidence type="ECO:0000313" key="10">
    <source>
        <dbReference type="EMBL" id="JAG98160.1"/>
    </source>
</evidence>
<keyword evidence="5" id="KW-1002">Plastid outer membrane</keyword>
<dbReference type="GO" id="GO:0005741">
    <property type="term" value="C:mitochondrial outer membrane"/>
    <property type="evidence" value="ECO:0007669"/>
    <property type="project" value="UniProtKB-SubCell"/>
</dbReference>
<proteinExistence type="inferred from homology"/>
<sequence>MAGQFPYSGGIGLQNPPETPDQDNETEGDDVPDEEGEEEEEAVESPEAQVEGQRKQVHKLIRRLSSEQVHIRVHDITIKGNSKTKDSVIEAEVEEVKNARTMQELVAAAGKANARLRNLGIFESATITLDAGPPELPDTANVIVEVQENTKPFSGDIGIFSKPEARTWTVEGSLKYKNGLGYGETWDGTGSYGWDKTSEMSAGLSYPRFRGLPAALMTRASLLTEDWLKFSSYKERMLGLSVGLVTDEHHDLTYNLTWRSLMDPSHKSSRSIRRQLGHSLLSSVKYTYKVDRRDSHVRPTRGFAFASTSQIAGLGPDSRLLRFIRQELDFRYAIPLGFYNAALNVGLSAGIVLPWGKGFQNLSTPVPDRFFMGGQSSPVCNLRGPTSLLGFRTRGIGSTDVRRSNNDSSKRDDAYGSSERDSLGGDLAVSSFVDLSFDLPLKLFRDAGIHGHGFICAGNLTTLTGDGCQPLSIREFGSSFRCSAGAGFIIPTRLITVRFYDNLNMIMQNWAYSSVFLLHHEANCLLVDIF</sequence>
<evidence type="ECO:0000256" key="4">
    <source>
        <dbReference type="ARBA" id="ARBA00022692"/>
    </source>
</evidence>
<organism evidence="10">
    <name type="scientific">Araucaria cunninghamii</name>
    <name type="common">Hoop pine</name>
    <name type="synonym">Moreton Bay pine</name>
    <dbReference type="NCBI Taxonomy" id="56994"/>
    <lineage>
        <taxon>Eukaryota</taxon>
        <taxon>Viridiplantae</taxon>
        <taxon>Streptophyta</taxon>
        <taxon>Embryophyta</taxon>
        <taxon>Tracheophyta</taxon>
        <taxon>Spermatophyta</taxon>
        <taxon>Pinopsida</taxon>
        <taxon>Pinidae</taxon>
        <taxon>Conifers II</taxon>
        <taxon>Araucariales</taxon>
        <taxon>Araucariaceae</taxon>
        <taxon>Araucaria</taxon>
    </lineage>
</organism>
<evidence type="ECO:0000256" key="6">
    <source>
        <dbReference type="ARBA" id="ARBA00023136"/>
    </source>
</evidence>